<reference evidence="1 2" key="1">
    <citation type="journal article" date="2019" name="Int. J. Syst. Evol. Microbiol.">
        <title>The Global Catalogue of Microorganisms (GCM) 10K type strain sequencing project: providing services to taxonomists for standard genome sequencing and annotation.</title>
        <authorList>
            <consortium name="The Broad Institute Genomics Platform"/>
            <consortium name="The Broad Institute Genome Sequencing Center for Infectious Disease"/>
            <person name="Wu L."/>
            <person name="Ma J."/>
        </authorList>
    </citation>
    <scope>NUCLEOTIDE SEQUENCE [LARGE SCALE GENOMIC DNA]</scope>
    <source>
        <strain evidence="1 2">JCM 3272</strain>
    </source>
</reference>
<keyword evidence="2" id="KW-1185">Reference proteome</keyword>
<name>A0ABN3I1M1_9ACTN</name>
<proteinExistence type="predicted"/>
<dbReference type="Proteomes" id="UP001501444">
    <property type="component" value="Unassembled WGS sequence"/>
</dbReference>
<dbReference type="EMBL" id="BAAARV010000124">
    <property type="protein sequence ID" value="GAA2391648.1"/>
    <property type="molecule type" value="Genomic_DNA"/>
</dbReference>
<gene>
    <name evidence="1" type="ORF">GCM10010170_104100</name>
</gene>
<evidence type="ECO:0000313" key="1">
    <source>
        <dbReference type="EMBL" id="GAA2391648.1"/>
    </source>
</evidence>
<protein>
    <submittedName>
        <fullName evidence="1">Uncharacterized protein</fullName>
    </submittedName>
</protein>
<accession>A0ABN3I1M1</accession>
<comment type="caution">
    <text evidence="1">The sequence shown here is derived from an EMBL/GenBank/DDBJ whole genome shotgun (WGS) entry which is preliminary data.</text>
</comment>
<evidence type="ECO:0000313" key="2">
    <source>
        <dbReference type="Proteomes" id="UP001501444"/>
    </source>
</evidence>
<sequence length="68" mass="7404">MGDTCREPDGRKTVQGMRTDLIFDRQTHAFLGTRSIMVRDEDGLKQGDVTNSSAVLAVAIVDRVGQAP</sequence>
<organism evidence="1 2">
    <name type="scientific">Dactylosporangium salmoneum</name>
    <dbReference type="NCBI Taxonomy" id="53361"/>
    <lineage>
        <taxon>Bacteria</taxon>
        <taxon>Bacillati</taxon>
        <taxon>Actinomycetota</taxon>
        <taxon>Actinomycetes</taxon>
        <taxon>Micromonosporales</taxon>
        <taxon>Micromonosporaceae</taxon>
        <taxon>Dactylosporangium</taxon>
    </lineage>
</organism>